<name>A0A397T0J1_9GLOM</name>
<comment type="caution">
    <text evidence="2">The sequence shown here is derived from an EMBL/GenBank/DDBJ whole genome shotgun (WGS) entry which is preliminary data.</text>
</comment>
<dbReference type="OrthoDB" id="2791079at2759"/>
<dbReference type="PROSITE" id="PS50011">
    <property type="entry name" value="PROTEIN_KINASE_DOM"/>
    <property type="match status" value="1"/>
</dbReference>
<proteinExistence type="predicted"/>
<gene>
    <name evidence="2" type="ORF">C1645_824688</name>
</gene>
<evidence type="ECO:0000313" key="3">
    <source>
        <dbReference type="Proteomes" id="UP000265703"/>
    </source>
</evidence>
<evidence type="ECO:0000313" key="2">
    <source>
        <dbReference type="EMBL" id="RIA89567.1"/>
    </source>
</evidence>
<reference evidence="2 3" key="1">
    <citation type="submission" date="2018-06" db="EMBL/GenBank/DDBJ databases">
        <title>Comparative genomics reveals the genomic features of Rhizophagus irregularis, R. cerebriforme, R. diaphanum and Gigaspora rosea, and their symbiotic lifestyle signature.</title>
        <authorList>
            <person name="Morin E."/>
            <person name="San Clemente H."/>
            <person name="Chen E.C.H."/>
            <person name="De La Providencia I."/>
            <person name="Hainaut M."/>
            <person name="Kuo A."/>
            <person name="Kohler A."/>
            <person name="Murat C."/>
            <person name="Tang N."/>
            <person name="Roy S."/>
            <person name="Loubradou J."/>
            <person name="Henrissat B."/>
            <person name="Grigoriev I.V."/>
            <person name="Corradi N."/>
            <person name="Roux C."/>
            <person name="Martin F.M."/>
        </authorList>
    </citation>
    <scope>NUCLEOTIDE SEQUENCE [LARGE SCALE GENOMIC DNA]</scope>
    <source>
        <strain evidence="2 3">DAOM 227022</strain>
    </source>
</reference>
<dbReference type="InterPro" id="IPR011009">
    <property type="entry name" value="Kinase-like_dom_sf"/>
</dbReference>
<dbReference type="Pfam" id="PF07714">
    <property type="entry name" value="PK_Tyr_Ser-Thr"/>
    <property type="match status" value="1"/>
</dbReference>
<dbReference type="Gene3D" id="1.10.510.10">
    <property type="entry name" value="Transferase(Phosphotransferase) domain 1"/>
    <property type="match status" value="1"/>
</dbReference>
<dbReference type="EMBL" id="QKYT01000215">
    <property type="protein sequence ID" value="RIA89567.1"/>
    <property type="molecule type" value="Genomic_DNA"/>
</dbReference>
<keyword evidence="2" id="KW-0418">Kinase</keyword>
<feature type="domain" description="Protein kinase" evidence="1">
    <location>
        <begin position="137"/>
        <end position="403"/>
    </location>
</feature>
<dbReference type="SUPFAM" id="SSF56112">
    <property type="entry name" value="Protein kinase-like (PK-like)"/>
    <property type="match status" value="1"/>
</dbReference>
<evidence type="ECO:0000259" key="1">
    <source>
        <dbReference type="PROSITE" id="PS50011"/>
    </source>
</evidence>
<protein>
    <submittedName>
        <fullName evidence="2">Kinase-like domain-containing protein</fullName>
    </submittedName>
</protein>
<dbReference type="GO" id="GO:0004674">
    <property type="term" value="F:protein serine/threonine kinase activity"/>
    <property type="evidence" value="ECO:0007669"/>
    <property type="project" value="TreeGrafter"/>
</dbReference>
<dbReference type="AlphaFoldDB" id="A0A397T0J1"/>
<dbReference type="InterPro" id="IPR000719">
    <property type="entry name" value="Prot_kinase_dom"/>
</dbReference>
<dbReference type="PANTHER" id="PTHR44329">
    <property type="entry name" value="SERINE/THREONINE-PROTEIN KINASE TNNI3K-RELATED"/>
    <property type="match status" value="1"/>
</dbReference>
<dbReference type="GO" id="GO:0005524">
    <property type="term" value="F:ATP binding"/>
    <property type="evidence" value="ECO:0007669"/>
    <property type="project" value="InterPro"/>
</dbReference>
<dbReference type="InterPro" id="IPR001245">
    <property type="entry name" value="Ser-Thr/Tyr_kinase_cat_dom"/>
</dbReference>
<keyword evidence="2" id="KW-0808">Transferase</keyword>
<dbReference type="InterPro" id="IPR051681">
    <property type="entry name" value="Ser/Thr_Kinases-Pseudokinases"/>
</dbReference>
<organism evidence="2 3">
    <name type="scientific">Glomus cerebriforme</name>
    <dbReference type="NCBI Taxonomy" id="658196"/>
    <lineage>
        <taxon>Eukaryota</taxon>
        <taxon>Fungi</taxon>
        <taxon>Fungi incertae sedis</taxon>
        <taxon>Mucoromycota</taxon>
        <taxon>Glomeromycotina</taxon>
        <taxon>Glomeromycetes</taxon>
        <taxon>Glomerales</taxon>
        <taxon>Glomeraceae</taxon>
        <taxon>Glomus</taxon>
    </lineage>
</organism>
<dbReference type="Proteomes" id="UP000265703">
    <property type="component" value="Unassembled WGS sequence"/>
</dbReference>
<sequence length="491" mass="57749">MSAIKCELFFATINKAHASLDYNIHNNLIKQHEFRKQKIVVDDSLTKVQKSQMIKLLNKNHDRYKVIFNEGTKRTCENCGKECLATLYCEYCIRQILEANFLTWTSENDDIDDLIQKCQLESMSPNRIIEWIPYDNLQNIVCLTKGIYSADWSDGCYDKWDSKERKLTRSKPRKVILKRLENVENANKSWFEEAKSCLITSNRWNSIVKYYGLTKDLNGNYFLIMKNFDANLRNYLYRNHDRITWKERIEITSDIIRSLLRVHNENSIHRNLHSRNILYKNYWHIGDLGFCGPADKPLDNIYGTLPYVAPEIITGKESTYASDIYSLAMLMWEISSGHPPFINYKHDDSNFAIDIINGMRPDIVQGTPLDFKELMEQCWNADPMKRPNINTLFDKINEMNKVYQTNKNSNKNTIHIRSVNPLVRNLESKIYNIKDLFKQSQDIVSKNKIEPYDSPMLIDDEEEINKTKRIYSEISDGNENDDVIVKHKRMK</sequence>
<accession>A0A397T0J1</accession>
<keyword evidence="3" id="KW-1185">Reference proteome</keyword>